<evidence type="ECO:0000313" key="3">
    <source>
        <dbReference type="Proteomes" id="UP000575083"/>
    </source>
</evidence>
<feature type="transmembrane region" description="Helical" evidence="1">
    <location>
        <begin position="96"/>
        <end position="114"/>
    </location>
</feature>
<organism evidence="2 3">
    <name type="scientific">Acidovorax soli</name>
    <dbReference type="NCBI Taxonomy" id="592050"/>
    <lineage>
        <taxon>Bacteria</taxon>
        <taxon>Pseudomonadati</taxon>
        <taxon>Pseudomonadota</taxon>
        <taxon>Betaproteobacteria</taxon>
        <taxon>Burkholderiales</taxon>
        <taxon>Comamonadaceae</taxon>
        <taxon>Acidovorax</taxon>
    </lineage>
</organism>
<keyword evidence="1" id="KW-1133">Transmembrane helix</keyword>
<gene>
    <name evidence="2" type="ORF">HNP48_004893</name>
</gene>
<name>A0A7X0UBP4_9BURK</name>
<feature type="transmembrane region" description="Helical" evidence="1">
    <location>
        <begin position="63"/>
        <end position="84"/>
    </location>
</feature>
<accession>A0A7X0UBP4</accession>
<evidence type="ECO:0000256" key="1">
    <source>
        <dbReference type="SAM" id="Phobius"/>
    </source>
</evidence>
<keyword evidence="1" id="KW-0472">Membrane</keyword>
<sequence length="161" mass="18176">MEEETIAILTSPEEYAYHIGEVASVGTHHLRIIRRKFSIQTPYQIEQVPMAHISRAEYKQGLAPLRIGAGGVLIALLCAIFYYIGVYWDSLQPGTTVPVGMLGLAGLYGLRWAFMSRRHALTFHLHSGGKIRWKSRSGDFKYKDRAVGHVFQHLRRLGLLA</sequence>
<reference evidence="2 3" key="1">
    <citation type="submission" date="2020-08" db="EMBL/GenBank/DDBJ databases">
        <title>Functional genomics of gut bacteria from endangered species of beetles.</title>
        <authorList>
            <person name="Carlos-Shanley C."/>
        </authorList>
    </citation>
    <scope>NUCLEOTIDE SEQUENCE [LARGE SCALE GENOMIC DNA]</scope>
    <source>
        <strain evidence="2 3">S00198</strain>
    </source>
</reference>
<keyword evidence="1" id="KW-0812">Transmembrane</keyword>
<dbReference type="AlphaFoldDB" id="A0A7X0UBP4"/>
<evidence type="ECO:0000313" key="2">
    <source>
        <dbReference type="EMBL" id="MBB6562184.1"/>
    </source>
</evidence>
<proteinExistence type="predicted"/>
<protein>
    <submittedName>
        <fullName evidence="2">Uncharacterized protein</fullName>
    </submittedName>
</protein>
<dbReference type="Proteomes" id="UP000575083">
    <property type="component" value="Unassembled WGS sequence"/>
</dbReference>
<comment type="caution">
    <text evidence="2">The sequence shown here is derived from an EMBL/GenBank/DDBJ whole genome shotgun (WGS) entry which is preliminary data.</text>
</comment>
<keyword evidence="3" id="KW-1185">Reference proteome</keyword>
<dbReference type="EMBL" id="JACHLK010000011">
    <property type="protein sequence ID" value="MBB6562184.1"/>
    <property type="molecule type" value="Genomic_DNA"/>
</dbReference>
<dbReference type="RefSeq" id="WP_184861941.1">
    <property type="nucleotide sequence ID" value="NZ_JACHLK010000011.1"/>
</dbReference>